<proteinExistence type="predicted"/>
<reference evidence="3 5" key="3">
    <citation type="submission" date="2024-06" db="EMBL/GenBank/DDBJ databases">
        <title>Halorubrum miltondacostae sp. nov., a potential PHA producer isolated from an inland solar saltern in Rio Maior, Portugal.</title>
        <authorList>
            <person name="Albuquerque L."/>
            <person name="Viver T."/>
            <person name="Barroso C."/>
            <person name="Claudino R."/>
            <person name="Galvan M."/>
            <person name="Simoes G."/>
            <person name="Lobo Da Cunha A."/>
            <person name="Egas C."/>
        </authorList>
    </citation>
    <scope>NUCLEOTIDE SEQUENCE [LARGE SCALE GENOMIC DNA]</scope>
    <source>
        <strain evidence="3 5">DSM 18646</strain>
    </source>
</reference>
<evidence type="ECO:0000313" key="4">
    <source>
        <dbReference type="Proteomes" id="UP001501425"/>
    </source>
</evidence>
<evidence type="ECO:0000256" key="1">
    <source>
        <dbReference type="SAM" id="MobiDB-lite"/>
    </source>
</evidence>
<accession>A0AAV3SRR6</accession>
<reference evidence="2" key="1">
    <citation type="journal article" date="2014" name="Int. J. Syst. Evol. Microbiol.">
        <title>Complete genome sequence of Corynebacterium casei LMG S-19264T (=DSM 44701T), isolated from a smear-ripened cheese.</title>
        <authorList>
            <consortium name="US DOE Joint Genome Institute (JGI-PGF)"/>
            <person name="Walter F."/>
            <person name="Albersmeier A."/>
            <person name="Kalinowski J."/>
            <person name="Ruckert C."/>
        </authorList>
    </citation>
    <scope>NUCLEOTIDE SEQUENCE</scope>
    <source>
        <strain evidence="2">JCM 14265</strain>
    </source>
</reference>
<evidence type="ECO:0000313" key="2">
    <source>
        <dbReference type="EMBL" id="GAA0540563.1"/>
    </source>
</evidence>
<gene>
    <name evidence="3" type="ORF">ABNG02_14360</name>
    <name evidence="2" type="ORF">GCM10008994_14560</name>
</gene>
<dbReference type="RefSeq" id="WP_343777906.1">
    <property type="nucleotide sequence ID" value="NZ_BAAADQ010000006.1"/>
</dbReference>
<protein>
    <submittedName>
        <fullName evidence="3">RiPP</fullName>
    </submittedName>
</protein>
<dbReference type="Proteomes" id="UP001567571">
    <property type="component" value="Unassembled WGS sequence"/>
</dbReference>
<keyword evidence="5" id="KW-1185">Reference proteome</keyword>
<dbReference type="EMBL" id="JBEDNW010000008">
    <property type="protein sequence ID" value="MEZ3168504.1"/>
    <property type="molecule type" value="Genomic_DNA"/>
</dbReference>
<dbReference type="EMBL" id="BAAADQ010000006">
    <property type="protein sequence ID" value="GAA0540563.1"/>
    <property type="molecule type" value="Genomic_DNA"/>
</dbReference>
<comment type="caution">
    <text evidence="2">The sequence shown here is derived from an EMBL/GenBank/DDBJ whole genome shotgun (WGS) entry which is preliminary data.</text>
</comment>
<evidence type="ECO:0000313" key="5">
    <source>
        <dbReference type="Proteomes" id="UP001567571"/>
    </source>
</evidence>
<feature type="region of interest" description="Disordered" evidence="1">
    <location>
        <begin position="23"/>
        <end position="50"/>
    </location>
</feature>
<evidence type="ECO:0000313" key="3">
    <source>
        <dbReference type="EMBL" id="MEZ3168504.1"/>
    </source>
</evidence>
<sequence>MSGQQYGSPEVTEYGSVEVVTQDLNKDGLSEDQYTDDTNGQIVGSVIDAP</sequence>
<name>A0AAV3SRR6_9EURY</name>
<dbReference type="Proteomes" id="UP001501425">
    <property type="component" value="Unassembled WGS sequence"/>
</dbReference>
<organism evidence="2 4">
    <name type="scientific">Halorubrum ejinorense</name>
    <dbReference type="NCBI Taxonomy" id="425309"/>
    <lineage>
        <taxon>Archaea</taxon>
        <taxon>Methanobacteriati</taxon>
        <taxon>Methanobacteriota</taxon>
        <taxon>Stenosarchaea group</taxon>
        <taxon>Halobacteria</taxon>
        <taxon>Halobacteriales</taxon>
        <taxon>Haloferacaceae</taxon>
        <taxon>Halorubrum</taxon>
    </lineage>
</organism>
<reference evidence="2" key="2">
    <citation type="submission" date="2023-12" db="EMBL/GenBank/DDBJ databases">
        <authorList>
            <person name="Sun Q."/>
            <person name="Inoue M."/>
        </authorList>
    </citation>
    <scope>NUCLEOTIDE SEQUENCE</scope>
    <source>
        <strain evidence="2">JCM 14265</strain>
    </source>
</reference>
<dbReference type="AlphaFoldDB" id="A0AAV3SRR6"/>